<evidence type="ECO:0000313" key="1">
    <source>
        <dbReference type="EMBL" id="MBL1078903.1"/>
    </source>
</evidence>
<gene>
    <name evidence="1" type="ORF">JK358_31315</name>
</gene>
<dbReference type="RefSeq" id="WP_201954766.1">
    <property type="nucleotide sequence ID" value="NZ_JAERRJ010000013.1"/>
</dbReference>
<protein>
    <recommendedName>
        <fullName evidence="3">VCBS repeat-containing protein</fullName>
    </recommendedName>
</protein>
<dbReference type="Proteomes" id="UP000602198">
    <property type="component" value="Unassembled WGS sequence"/>
</dbReference>
<evidence type="ECO:0008006" key="3">
    <source>
        <dbReference type="Google" id="ProtNLM"/>
    </source>
</evidence>
<proteinExistence type="predicted"/>
<dbReference type="EMBL" id="JAERRJ010000013">
    <property type="protein sequence ID" value="MBL1078903.1"/>
    <property type="molecule type" value="Genomic_DNA"/>
</dbReference>
<organism evidence="1 2">
    <name type="scientific">Nocardia acididurans</name>
    <dbReference type="NCBI Taxonomy" id="2802282"/>
    <lineage>
        <taxon>Bacteria</taxon>
        <taxon>Bacillati</taxon>
        <taxon>Actinomycetota</taxon>
        <taxon>Actinomycetes</taxon>
        <taxon>Mycobacteriales</taxon>
        <taxon>Nocardiaceae</taxon>
        <taxon>Nocardia</taxon>
    </lineage>
</organism>
<keyword evidence="2" id="KW-1185">Reference proteome</keyword>
<accession>A0ABS1ME67</accession>
<sequence length="187" mass="20778">MDFRDGSGWSFIARYTSGDNGATQSIEVIDNTGVTRQTLVERDLYTQYSPRFEDLDGDGRDEVVIPRDLAANGNVTYAVYRWATAEFVRAGELNGYGPERTPSGYIGIAAKDTYIYWQVGFWTFENHRLREAVHVEIESRPNDTGGGGTSICRITDASGLSGSGLTDADIQQRFCAEPIVRWATPFK</sequence>
<evidence type="ECO:0000313" key="2">
    <source>
        <dbReference type="Proteomes" id="UP000602198"/>
    </source>
</evidence>
<reference evidence="1 2" key="1">
    <citation type="submission" date="2021-01" db="EMBL/GenBank/DDBJ databases">
        <title>WGS of actinomycetes isolated from Thailand.</title>
        <authorList>
            <person name="Thawai C."/>
        </authorList>
    </citation>
    <scope>NUCLEOTIDE SEQUENCE [LARGE SCALE GENOMIC DNA]</scope>
    <source>
        <strain evidence="1 2">LPG 2</strain>
    </source>
</reference>
<comment type="caution">
    <text evidence="1">The sequence shown here is derived from an EMBL/GenBank/DDBJ whole genome shotgun (WGS) entry which is preliminary data.</text>
</comment>
<name>A0ABS1ME67_9NOCA</name>